<accession>A0ABN2A7Y3</accession>
<comment type="caution">
    <text evidence="1">The sequence shown here is derived from an EMBL/GenBank/DDBJ whole genome shotgun (WGS) entry which is preliminary data.</text>
</comment>
<dbReference type="Proteomes" id="UP001500842">
    <property type="component" value="Unassembled WGS sequence"/>
</dbReference>
<sequence>MPRIFWATCPQCDEPFLVSWELRHAGVELICPFCKDTFLPDDAKELDERL</sequence>
<evidence type="ECO:0000313" key="2">
    <source>
        <dbReference type="Proteomes" id="UP001500842"/>
    </source>
</evidence>
<organism evidence="1 2">
    <name type="scientific">Nocardioides humi</name>
    <dbReference type="NCBI Taxonomy" id="449461"/>
    <lineage>
        <taxon>Bacteria</taxon>
        <taxon>Bacillati</taxon>
        <taxon>Actinomycetota</taxon>
        <taxon>Actinomycetes</taxon>
        <taxon>Propionibacteriales</taxon>
        <taxon>Nocardioidaceae</taxon>
        <taxon>Nocardioides</taxon>
    </lineage>
</organism>
<gene>
    <name evidence="1" type="ORF">GCM10009788_16960</name>
</gene>
<reference evidence="1 2" key="1">
    <citation type="journal article" date="2019" name="Int. J. Syst. Evol. Microbiol.">
        <title>The Global Catalogue of Microorganisms (GCM) 10K type strain sequencing project: providing services to taxonomists for standard genome sequencing and annotation.</title>
        <authorList>
            <consortium name="The Broad Institute Genomics Platform"/>
            <consortium name="The Broad Institute Genome Sequencing Center for Infectious Disease"/>
            <person name="Wu L."/>
            <person name="Ma J."/>
        </authorList>
    </citation>
    <scope>NUCLEOTIDE SEQUENCE [LARGE SCALE GENOMIC DNA]</scope>
    <source>
        <strain evidence="1 2">JCM 14942</strain>
    </source>
</reference>
<proteinExistence type="predicted"/>
<protein>
    <submittedName>
        <fullName evidence="1">Uncharacterized protein</fullName>
    </submittedName>
</protein>
<dbReference type="RefSeq" id="WP_181410609.1">
    <property type="nucleotide sequence ID" value="NZ_BAAAOR010000014.1"/>
</dbReference>
<keyword evidence="2" id="KW-1185">Reference proteome</keyword>
<dbReference type="EMBL" id="BAAAOR010000014">
    <property type="protein sequence ID" value="GAA1513049.1"/>
    <property type="molecule type" value="Genomic_DNA"/>
</dbReference>
<evidence type="ECO:0000313" key="1">
    <source>
        <dbReference type="EMBL" id="GAA1513049.1"/>
    </source>
</evidence>
<name>A0ABN2A7Y3_9ACTN</name>